<evidence type="ECO:0000256" key="1">
    <source>
        <dbReference type="ARBA" id="ARBA00023319"/>
    </source>
</evidence>
<dbReference type="EMBL" id="QCYY01002255">
    <property type="protein sequence ID" value="ROT71751.1"/>
    <property type="molecule type" value="Genomic_DNA"/>
</dbReference>
<feature type="domain" description="Ig-like" evidence="3">
    <location>
        <begin position="53"/>
        <end position="144"/>
    </location>
</feature>
<dbReference type="AlphaFoldDB" id="A0A3R7SRE5"/>
<dbReference type="Gene3D" id="2.60.40.10">
    <property type="entry name" value="Immunoglobulins"/>
    <property type="match status" value="2"/>
</dbReference>
<comment type="caution">
    <text evidence="4">The sequence shown here is derived from an EMBL/GenBank/DDBJ whole genome shotgun (WGS) entry which is preliminary data.</text>
</comment>
<feature type="compositionally biased region" description="Acidic residues" evidence="2">
    <location>
        <begin position="315"/>
        <end position="327"/>
    </location>
</feature>
<keyword evidence="5" id="KW-1185">Reference proteome</keyword>
<feature type="region of interest" description="Disordered" evidence="2">
    <location>
        <begin position="153"/>
        <end position="334"/>
    </location>
</feature>
<dbReference type="InterPro" id="IPR013098">
    <property type="entry name" value="Ig_I-set"/>
</dbReference>
<dbReference type="InterPro" id="IPR036179">
    <property type="entry name" value="Ig-like_dom_sf"/>
</dbReference>
<dbReference type="SUPFAM" id="SSF48726">
    <property type="entry name" value="Immunoglobulin"/>
    <property type="match status" value="2"/>
</dbReference>
<dbReference type="PANTHER" id="PTHR10075">
    <property type="entry name" value="BASIGIN RELATED"/>
    <property type="match status" value="1"/>
</dbReference>
<dbReference type="OrthoDB" id="504170at2759"/>
<sequence length="435" mass="48966">MLGSQTRVQFRGSSNPFLLQKPQPTDGGVYKCNIKNEFGELNANLNLNIEVAPTIKKPPKIVSVFNRKVVMECVVMSTSKPACNWFKDATKVRLDTRHCVNILEEGEGKYVVQMEMLKAERSDCGMYKLVAKNEKGETTSQTVELIESMLEEKKEKKEEKSQPHKLFNSPNPTNCSTVPTPQTVQQSQPHKLFNSPNPTNCSTVPTPQTVQQSQPHKLFNSLQPTKRSADKTKPQHNAHLRSFPAAKRAKEEAKPSDASESEAPSEKEPGRPRRKAPAPKSESELTESEGEEVRRKKITKKVAARKETRPAGDSTVEDDTMTEGEEPEAPRKVKRTLKTQKKVDSITGRKQTKNKSDINASQASFDRALLAVSAFVCLPLLESLLRKALFIIFISCRRRPHQEAFVIFFHAVFRFLSPHNRKQKEANQIAAKPLR</sequence>
<dbReference type="InterPro" id="IPR007110">
    <property type="entry name" value="Ig-like_dom"/>
</dbReference>
<keyword evidence="1" id="KW-0393">Immunoglobulin domain</keyword>
<evidence type="ECO:0000313" key="4">
    <source>
        <dbReference type="EMBL" id="ROT71751.1"/>
    </source>
</evidence>
<feature type="compositionally biased region" description="Basic and acidic residues" evidence="2">
    <location>
        <begin position="153"/>
        <end position="162"/>
    </location>
</feature>
<name>A0A3R7SRE5_PENVA</name>
<protein>
    <submittedName>
        <fullName evidence="4">Projectin</fullName>
    </submittedName>
</protein>
<dbReference type="STRING" id="6689.A0A3R7SRE5"/>
<dbReference type="PROSITE" id="PS50835">
    <property type="entry name" value="IG_LIKE"/>
    <property type="match status" value="1"/>
</dbReference>
<reference evidence="4 5" key="2">
    <citation type="submission" date="2019-01" db="EMBL/GenBank/DDBJ databases">
        <title>The decoding of complex shrimp genome reveals the adaptation for benthos swimmer, frequently molting mechanism and breeding impact on genome.</title>
        <authorList>
            <person name="Sun Y."/>
            <person name="Gao Y."/>
            <person name="Yu Y."/>
        </authorList>
    </citation>
    <scope>NUCLEOTIDE SEQUENCE [LARGE SCALE GENOMIC DNA]</scope>
    <source>
        <tissue evidence="4">Muscle</tissue>
    </source>
</reference>
<accession>A0A3R7SRE5</accession>
<feature type="compositionally biased region" description="Low complexity" evidence="2">
    <location>
        <begin position="202"/>
        <end position="215"/>
    </location>
</feature>
<evidence type="ECO:0000259" key="3">
    <source>
        <dbReference type="PROSITE" id="PS50835"/>
    </source>
</evidence>
<proteinExistence type="predicted"/>
<evidence type="ECO:0000313" key="5">
    <source>
        <dbReference type="Proteomes" id="UP000283509"/>
    </source>
</evidence>
<reference evidence="4 5" key="1">
    <citation type="submission" date="2018-04" db="EMBL/GenBank/DDBJ databases">
        <authorList>
            <person name="Zhang X."/>
            <person name="Yuan J."/>
            <person name="Li F."/>
            <person name="Xiang J."/>
        </authorList>
    </citation>
    <scope>NUCLEOTIDE SEQUENCE [LARGE SCALE GENOMIC DNA]</scope>
    <source>
        <tissue evidence="4">Muscle</tissue>
    </source>
</reference>
<feature type="compositionally biased region" description="Low complexity" evidence="2">
    <location>
        <begin position="176"/>
        <end position="189"/>
    </location>
</feature>
<dbReference type="Pfam" id="PF07679">
    <property type="entry name" value="I-set"/>
    <property type="match status" value="1"/>
</dbReference>
<dbReference type="InterPro" id="IPR013783">
    <property type="entry name" value="Ig-like_fold"/>
</dbReference>
<dbReference type="PANTHER" id="PTHR10075:SF14">
    <property type="entry name" value="CELL ADHESION MOLECULE DSCAM2-RELATED"/>
    <property type="match status" value="1"/>
</dbReference>
<organism evidence="4 5">
    <name type="scientific">Penaeus vannamei</name>
    <name type="common">Whiteleg shrimp</name>
    <name type="synonym">Litopenaeus vannamei</name>
    <dbReference type="NCBI Taxonomy" id="6689"/>
    <lineage>
        <taxon>Eukaryota</taxon>
        <taxon>Metazoa</taxon>
        <taxon>Ecdysozoa</taxon>
        <taxon>Arthropoda</taxon>
        <taxon>Crustacea</taxon>
        <taxon>Multicrustacea</taxon>
        <taxon>Malacostraca</taxon>
        <taxon>Eumalacostraca</taxon>
        <taxon>Eucarida</taxon>
        <taxon>Decapoda</taxon>
        <taxon>Dendrobranchiata</taxon>
        <taxon>Penaeoidea</taxon>
        <taxon>Penaeidae</taxon>
        <taxon>Penaeus</taxon>
    </lineage>
</organism>
<feature type="compositionally biased region" description="Basic and acidic residues" evidence="2">
    <location>
        <begin position="248"/>
        <end position="257"/>
    </location>
</feature>
<dbReference type="Proteomes" id="UP000283509">
    <property type="component" value="Unassembled WGS sequence"/>
</dbReference>
<evidence type="ECO:0000256" key="2">
    <source>
        <dbReference type="SAM" id="MobiDB-lite"/>
    </source>
</evidence>
<gene>
    <name evidence="4" type="ORF">C7M84_009909</name>
</gene>